<feature type="region of interest" description="Disordered" evidence="1">
    <location>
        <begin position="76"/>
        <end position="111"/>
    </location>
</feature>
<dbReference type="Proteomes" id="UP000240493">
    <property type="component" value="Unassembled WGS sequence"/>
</dbReference>
<protein>
    <submittedName>
        <fullName evidence="2">Uncharacterized protein</fullName>
    </submittedName>
</protein>
<dbReference type="AlphaFoldDB" id="A0A2T3ZQF7"/>
<gene>
    <name evidence="2" type="ORF">M441DRAFT_229474</name>
</gene>
<name>A0A2T3ZQF7_TRIA4</name>
<feature type="compositionally biased region" description="Basic and acidic residues" evidence="1">
    <location>
        <begin position="81"/>
        <end position="97"/>
    </location>
</feature>
<dbReference type="EMBL" id="KZ679256">
    <property type="protein sequence ID" value="PTB47023.1"/>
    <property type="molecule type" value="Genomic_DNA"/>
</dbReference>
<accession>A0A2T3ZQF7</accession>
<evidence type="ECO:0000313" key="2">
    <source>
        <dbReference type="EMBL" id="PTB47023.1"/>
    </source>
</evidence>
<keyword evidence="3" id="KW-1185">Reference proteome</keyword>
<proteinExistence type="predicted"/>
<evidence type="ECO:0000256" key="1">
    <source>
        <dbReference type="SAM" id="MobiDB-lite"/>
    </source>
</evidence>
<sequence length="187" mass="20497">MLCDSSIHPLPAWMQESIARHVDPPRGLSCSGTGSHSYGTTAAYGAPTALHVQTPNRCYSAVRYLGLHYNTGSTTSTAAIERGRHQSQDSRQQEKRNRALSVHRPPSPCKSPFRRLDRLTGHCGWHSQPSPLFTFSSSSSQQRARHGLCFCSIDSPAHRRLDVSHDTCKSSTNAVNRLPAAPALSLH</sequence>
<evidence type="ECO:0000313" key="3">
    <source>
        <dbReference type="Proteomes" id="UP000240493"/>
    </source>
</evidence>
<reference evidence="2 3" key="1">
    <citation type="submission" date="2016-07" db="EMBL/GenBank/DDBJ databases">
        <title>Multiple horizontal gene transfer events from other fungi enriched the ability of initially mycotrophic Trichoderma (Ascomycota) to feed on dead plant biomass.</title>
        <authorList>
            <consortium name="DOE Joint Genome Institute"/>
            <person name="Aerts A."/>
            <person name="Atanasova L."/>
            <person name="Chenthamara K."/>
            <person name="Zhang J."/>
            <person name="Grujic M."/>
            <person name="Henrissat B."/>
            <person name="Kuo A."/>
            <person name="Salamov A."/>
            <person name="Lipzen A."/>
            <person name="Labutti K."/>
            <person name="Barry K."/>
            <person name="Miao Y."/>
            <person name="Rahimi M.J."/>
            <person name="Shen Q."/>
            <person name="Grigoriev I.V."/>
            <person name="Kubicek C.P."/>
            <person name="Druzhinina I.S."/>
        </authorList>
    </citation>
    <scope>NUCLEOTIDE SEQUENCE [LARGE SCALE GENOMIC DNA]</scope>
    <source>
        <strain evidence="2 3">CBS 433.97</strain>
    </source>
</reference>
<organism evidence="2 3">
    <name type="scientific">Trichoderma asperellum (strain ATCC 204424 / CBS 433.97 / NBRC 101777)</name>
    <dbReference type="NCBI Taxonomy" id="1042311"/>
    <lineage>
        <taxon>Eukaryota</taxon>
        <taxon>Fungi</taxon>
        <taxon>Dikarya</taxon>
        <taxon>Ascomycota</taxon>
        <taxon>Pezizomycotina</taxon>
        <taxon>Sordariomycetes</taxon>
        <taxon>Hypocreomycetidae</taxon>
        <taxon>Hypocreales</taxon>
        <taxon>Hypocreaceae</taxon>
        <taxon>Trichoderma</taxon>
    </lineage>
</organism>